<dbReference type="SUPFAM" id="SSF48726">
    <property type="entry name" value="Immunoglobulin"/>
    <property type="match status" value="2"/>
</dbReference>
<keyword evidence="1" id="KW-0472">Membrane</keyword>
<dbReference type="InterPro" id="IPR036179">
    <property type="entry name" value="Ig-like_dom_sf"/>
</dbReference>
<dbReference type="InterPro" id="IPR003599">
    <property type="entry name" value="Ig_sub"/>
</dbReference>
<keyword evidence="1" id="KW-1133">Transmembrane helix</keyword>
<dbReference type="PANTHER" id="PTHR11422">
    <property type="entry name" value="T-CELL SURFACE GLYCOPROTEIN CD4"/>
    <property type="match status" value="1"/>
</dbReference>
<feature type="domain" description="Ig-like" evidence="2">
    <location>
        <begin position="116"/>
        <end position="195"/>
    </location>
</feature>
<dbReference type="Pfam" id="PF07679">
    <property type="entry name" value="I-set"/>
    <property type="match status" value="1"/>
</dbReference>
<dbReference type="PROSITE" id="PS50835">
    <property type="entry name" value="IG_LIKE"/>
    <property type="match status" value="2"/>
</dbReference>
<evidence type="ECO:0000259" key="2">
    <source>
        <dbReference type="PROSITE" id="PS50835"/>
    </source>
</evidence>
<dbReference type="Proteomes" id="UP000261560">
    <property type="component" value="Unplaced"/>
</dbReference>
<dbReference type="SMART" id="SM00408">
    <property type="entry name" value="IGc2"/>
    <property type="match status" value="2"/>
</dbReference>
<organism evidence="3 4">
    <name type="scientific">Oryzias melastigma</name>
    <name type="common">Marine medaka</name>
    <dbReference type="NCBI Taxonomy" id="30732"/>
    <lineage>
        <taxon>Eukaryota</taxon>
        <taxon>Metazoa</taxon>
        <taxon>Chordata</taxon>
        <taxon>Craniata</taxon>
        <taxon>Vertebrata</taxon>
        <taxon>Euteleostomi</taxon>
        <taxon>Actinopterygii</taxon>
        <taxon>Neopterygii</taxon>
        <taxon>Teleostei</taxon>
        <taxon>Neoteleostei</taxon>
        <taxon>Acanthomorphata</taxon>
        <taxon>Ovalentaria</taxon>
        <taxon>Atherinomorphae</taxon>
        <taxon>Beloniformes</taxon>
        <taxon>Adrianichthyidae</taxon>
        <taxon>Oryziinae</taxon>
        <taxon>Oryzias</taxon>
    </lineage>
</organism>
<dbReference type="PaxDb" id="30732-ENSOMEP00000030090"/>
<dbReference type="Gene3D" id="2.60.40.10">
    <property type="entry name" value="Immunoglobulins"/>
    <property type="match status" value="2"/>
</dbReference>
<dbReference type="OMA" id="SSHNGAW"/>
<dbReference type="STRING" id="30732.ENSOMEP00000030090"/>
<dbReference type="InterPro" id="IPR013098">
    <property type="entry name" value="Ig_I-set"/>
</dbReference>
<sequence>PKSVVSLEYATLNLNFDSNHCGFLSSLLTALPATAKVSFGRVDQRVTVECGISTNPTDLEWFHNEKRVLRVDRKGNIARRSNTRGSNLEINNLKKEDAGKFTCRANGKSGERWLYPVSVVVTPSGVLQEGSDASLQCEVHNLDQRTTVKWQRPDGSIINNKTVDFKPVRNSHGGTWMCEVTAEGGESFTTYLTFTVKRTTLLVNFKDHIGAKMFNIICFFGHPVRLQSCFPLPLGLHWWIWVALGASYLVLSLLIISVVLMYQRVRRKN</sequence>
<protein>
    <recommendedName>
        <fullName evidence="2">Ig-like domain-containing protein</fullName>
    </recommendedName>
</protein>
<reference evidence="3" key="1">
    <citation type="submission" date="2025-08" db="UniProtKB">
        <authorList>
            <consortium name="Ensembl"/>
        </authorList>
    </citation>
    <scope>IDENTIFICATION</scope>
</reference>
<dbReference type="SMART" id="SM00409">
    <property type="entry name" value="IG"/>
    <property type="match status" value="2"/>
</dbReference>
<keyword evidence="4" id="KW-1185">Reference proteome</keyword>
<dbReference type="AlphaFoldDB" id="A0A3B3DL21"/>
<dbReference type="Ensembl" id="ENSOMET00000032841.1">
    <property type="protein sequence ID" value="ENSOMEP00000030090.1"/>
    <property type="gene ID" value="ENSOMEG00000014158.1"/>
</dbReference>
<keyword evidence="1" id="KW-0812">Transmembrane</keyword>
<dbReference type="InterPro" id="IPR013783">
    <property type="entry name" value="Ig-like_fold"/>
</dbReference>
<evidence type="ECO:0000313" key="3">
    <source>
        <dbReference type="Ensembl" id="ENSOMEP00000030090.1"/>
    </source>
</evidence>
<name>A0A3B3DL21_ORYME</name>
<feature type="transmembrane region" description="Helical" evidence="1">
    <location>
        <begin position="238"/>
        <end position="262"/>
    </location>
</feature>
<feature type="domain" description="Ig-like" evidence="2">
    <location>
        <begin position="32"/>
        <end position="106"/>
    </location>
</feature>
<dbReference type="GeneTree" id="ENSGT00510000054197"/>
<proteinExistence type="predicted"/>
<dbReference type="PANTHER" id="PTHR11422:SF6">
    <property type="entry name" value="HEMICENTIN-1 ISOFORM X1"/>
    <property type="match status" value="1"/>
</dbReference>
<dbReference type="InterPro" id="IPR003598">
    <property type="entry name" value="Ig_sub2"/>
</dbReference>
<reference evidence="3" key="2">
    <citation type="submission" date="2025-09" db="UniProtKB">
        <authorList>
            <consortium name="Ensembl"/>
        </authorList>
    </citation>
    <scope>IDENTIFICATION</scope>
</reference>
<dbReference type="Pfam" id="PF13927">
    <property type="entry name" value="Ig_3"/>
    <property type="match status" value="1"/>
</dbReference>
<evidence type="ECO:0000256" key="1">
    <source>
        <dbReference type="SAM" id="Phobius"/>
    </source>
</evidence>
<dbReference type="InterPro" id="IPR007110">
    <property type="entry name" value="Ig-like_dom"/>
</dbReference>
<accession>A0A3B3DL21</accession>
<evidence type="ECO:0000313" key="4">
    <source>
        <dbReference type="Proteomes" id="UP000261560"/>
    </source>
</evidence>